<sequence length="66" mass="7318">MRFRELDDDEITRYVASGEPMDKAGAYGIQGRGAVFVEHLAGSYTGVMGLPLCETAQLLKRFGYQM</sequence>
<dbReference type="InterPro" id="IPR003697">
    <property type="entry name" value="Maf-like"/>
</dbReference>
<dbReference type="Proteomes" id="UP000021816">
    <property type="component" value="Unassembled WGS sequence"/>
</dbReference>
<dbReference type="Gene3D" id="3.90.950.10">
    <property type="match status" value="1"/>
</dbReference>
<dbReference type="EMBL" id="JEMX01000025">
    <property type="protein sequence ID" value="EXI81243.1"/>
    <property type="molecule type" value="Genomic_DNA"/>
</dbReference>
<organism evidence="4 5">
    <name type="scientific">Candidatus Accumulibacter appositus</name>
    <dbReference type="NCBI Taxonomy" id="1454003"/>
    <lineage>
        <taxon>Bacteria</taxon>
        <taxon>Pseudomonadati</taxon>
        <taxon>Pseudomonadota</taxon>
        <taxon>Betaproteobacteria</taxon>
        <taxon>Candidatus Accumulibacter</taxon>
    </lineage>
</organism>
<dbReference type="PANTHER" id="PTHR43213:SF5">
    <property type="entry name" value="BIFUNCTIONAL DTTP_UTP PYROPHOSPHATASE_METHYLTRANSFERASE PROTEIN-RELATED"/>
    <property type="match status" value="1"/>
</dbReference>
<gene>
    <name evidence="4" type="primary">yhdE_2</name>
    <name evidence="4" type="ORF">AW10_01257</name>
</gene>
<dbReference type="PATRIC" id="fig|1454003.3.peg.1295"/>
<name>A0A011NEY9_9PROT</name>
<dbReference type="InterPro" id="IPR029001">
    <property type="entry name" value="ITPase-like_fam"/>
</dbReference>
<keyword evidence="3" id="KW-0546">Nucleotide metabolism</keyword>
<evidence type="ECO:0000256" key="3">
    <source>
        <dbReference type="ARBA" id="ARBA00023080"/>
    </source>
</evidence>
<evidence type="ECO:0000256" key="1">
    <source>
        <dbReference type="ARBA" id="ARBA00001968"/>
    </source>
</evidence>
<dbReference type="Pfam" id="PF02545">
    <property type="entry name" value="Maf"/>
    <property type="match status" value="1"/>
</dbReference>
<protein>
    <submittedName>
        <fullName evidence="4">Maf-like protein YhdE</fullName>
    </submittedName>
</protein>
<accession>A0A011NEY9</accession>
<comment type="caution">
    <text evidence="4">The sequence shown here is derived from an EMBL/GenBank/DDBJ whole genome shotgun (WGS) entry which is preliminary data.</text>
</comment>
<dbReference type="AlphaFoldDB" id="A0A011NEY9"/>
<dbReference type="STRING" id="1454003.AW10_01257"/>
<evidence type="ECO:0000313" key="5">
    <source>
        <dbReference type="Proteomes" id="UP000021816"/>
    </source>
</evidence>
<proteinExistence type="predicted"/>
<dbReference type="SUPFAM" id="SSF52972">
    <property type="entry name" value="ITPase-like"/>
    <property type="match status" value="1"/>
</dbReference>
<evidence type="ECO:0000256" key="2">
    <source>
        <dbReference type="ARBA" id="ARBA00022801"/>
    </source>
</evidence>
<dbReference type="PANTHER" id="PTHR43213">
    <property type="entry name" value="BIFUNCTIONAL DTTP/UTP PYROPHOSPHATASE/METHYLTRANSFERASE PROTEIN-RELATED"/>
    <property type="match status" value="1"/>
</dbReference>
<dbReference type="GO" id="GO:0009117">
    <property type="term" value="P:nucleotide metabolic process"/>
    <property type="evidence" value="ECO:0007669"/>
    <property type="project" value="UniProtKB-KW"/>
</dbReference>
<dbReference type="GO" id="GO:0047429">
    <property type="term" value="F:nucleoside triphosphate diphosphatase activity"/>
    <property type="evidence" value="ECO:0007669"/>
    <property type="project" value="InterPro"/>
</dbReference>
<keyword evidence="2" id="KW-0378">Hydrolase</keyword>
<evidence type="ECO:0000313" key="4">
    <source>
        <dbReference type="EMBL" id="EXI81243.1"/>
    </source>
</evidence>
<comment type="cofactor">
    <cofactor evidence="1">
        <name>a divalent metal cation</name>
        <dbReference type="ChEBI" id="CHEBI:60240"/>
    </cofactor>
</comment>
<reference evidence="4 5" key="1">
    <citation type="submission" date="2014-02" db="EMBL/GenBank/DDBJ databases">
        <title>Expanding our view of genomic diversity in Candidatus Accumulibacter clades.</title>
        <authorList>
            <person name="Skennerton C.T."/>
            <person name="Barr J.J."/>
            <person name="Slater F.R."/>
            <person name="Bond P.L."/>
            <person name="Tyson G.W."/>
        </authorList>
    </citation>
    <scope>NUCLEOTIDE SEQUENCE [LARGE SCALE GENOMIC DNA]</scope>
    <source>
        <strain evidence="5">BA-92</strain>
    </source>
</reference>